<keyword evidence="3" id="KW-0645">Protease</keyword>
<evidence type="ECO:0000259" key="2">
    <source>
        <dbReference type="Pfam" id="PF03572"/>
    </source>
</evidence>
<dbReference type="GO" id="GO:0007165">
    <property type="term" value="P:signal transduction"/>
    <property type="evidence" value="ECO:0007669"/>
    <property type="project" value="TreeGrafter"/>
</dbReference>
<keyword evidence="4" id="KW-1185">Reference proteome</keyword>
<dbReference type="PROSITE" id="PS51257">
    <property type="entry name" value="PROKAR_LIPOPROTEIN"/>
    <property type="match status" value="1"/>
</dbReference>
<dbReference type="EMBL" id="NBBI01000010">
    <property type="protein sequence ID" value="OWK27740.1"/>
    <property type="molecule type" value="Genomic_DNA"/>
</dbReference>
<accession>A0A245ZDG2</accession>
<protein>
    <submittedName>
        <fullName evidence="3">Carboxy-terminal protease</fullName>
    </submittedName>
</protein>
<dbReference type="Pfam" id="PF03572">
    <property type="entry name" value="Peptidase_S41"/>
    <property type="match status" value="1"/>
</dbReference>
<dbReference type="GO" id="GO:0004175">
    <property type="term" value="F:endopeptidase activity"/>
    <property type="evidence" value="ECO:0007669"/>
    <property type="project" value="TreeGrafter"/>
</dbReference>
<dbReference type="InterPro" id="IPR036034">
    <property type="entry name" value="PDZ_sf"/>
</dbReference>
<dbReference type="GO" id="GO:0008236">
    <property type="term" value="F:serine-type peptidase activity"/>
    <property type="evidence" value="ECO:0007669"/>
    <property type="project" value="InterPro"/>
</dbReference>
<evidence type="ECO:0000313" key="3">
    <source>
        <dbReference type="EMBL" id="OWK27740.1"/>
    </source>
</evidence>
<feature type="region of interest" description="Disordered" evidence="1">
    <location>
        <begin position="23"/>
        <end position="42"/>
    </location>
</feature>
<comment type="caution">
    <text evidence="3">The sequence shown here is derived from an EMBL/GenBank/DDBJ whole genome shotgun (WGS) entry which is preliminary data.</text>
</comment>
<proteinExistence type="predicted"/>
<evidence type="ECO:0000313" key="4">
    <source>
        <dbReference type="Proteomes" id="UP000197290"/>
    </source>
</evidence>
<dbReference type="CDD" id="cd07561">
    <property type="entry name" value="Peptidase_S41_CPP_like"/>
    <property type="match status" value="1"/>
</dbReference>
<dbReference type="Gene3D" id="3.90.226.10">
    <property type="entry name" value="2-enoyl-CoA Hydratase, Chain A, domain 1"/>
    <property type="match status" value="1"/>
</dbReference>
<dbReference type="Proteomes" id="UP000197290">
    <property type="component" value="Unassembled WGS sequence"/>
</dbReference>
<dbReference type="RefSeq" id="WP_245829572.1">
    <property type="nucleotide sequence ID" value="NZ_NBBI01000010.1"/>
</dbReference>
<evidence type="ECO:0000256" key="1">
    <source>
        <dbReference type="SAM" id="MobiDB-lite"/>
    </source>
</evidence>
<dbReference type="Gene3D" id="3.30.750.170">
    <property type="match status" value="1"/>
</dbReference>
<gene>
    <name evidence="3" type="ORF">SPDO_31040</name>
</gene>
<reference evidence="3 4" key="1">
    <citation type="submission" date="2017-03" db="EMBL/GenBank/DDBJ databases">
        <title>Genome sequence of Sphingomonas dokdonensis DSM 21029.</title>
        <authorList>
            <person name="Poehlein A."/>
            <person name="Wuebbeler J.H."/>
            <person name="Steinbuechel A."/>
            <person name="Daniel R."/>
        </authorList>
    </citation>
    <scope>NUCLEOTIDE SEQUENCE [LARGE SCALE GENOMIC DNA]</scope>
    <source>
        <strain evidence="3 4">DSM 21029</strain>
    </source>
</reference>
<keyword evidence="3" id="KW-0378">Hydrolase</keyword>
<organism evidence="3 4">
    <name type="scientific">Sphingomonas dokdonensis</name>
    <dbReference type="NCBI Taxonomy" id="344880"/>
    <lineage>
        <taxon>Bacteria</taxon>
        <taxon>Pseudomonadati</taxon>
        <taxon>Pseudomonadota</taxon>
        <taxon>Alphaproteobacteria</taxon>
        <taxon>Sphingomonadales</taxon>
        <taxon>Sphingomonadaceae</taxon>
        <taxon>Sphingomonas</taxon>
    </lineage>
</organism>
<feature type="compositionally biased region" description="Low complexity" evidence="1">
    <location>
        <begin position="26"/>
        <end position="42"/>
    </location>
</feature>
<feature type="domain" description="Tail specific protease" evidence="2">
    <location>
        <begin position="235"/>
        <end position="373"/>
    </location>
</feature>
<dbReference type="GO" id="GO:0006508">
    <property type="term" value="P:proteolysis"/>
    <property type="evidence" value="ECO:0007669"/>
    <property type="project" value="UniProtKB-KW"/>
</dbReference>
<name>A0A245ZDG2_9SPHN</name>
<dbReference type="InterPro" id="IPR029045">
    <property type="entry name" value="ClpP/crotonase-like_dom_sf"/>
</dbReference>
<dbReference type="AlphaFoldDB" id="A0A245ZDG2"/>
<dbReference type="PANTHER" id="PTHR32060:SF30">
    <property type="entry name" value="CARBOXY-TERMINAL PROCESSING PROTEASE CTPA"/>
    <property type="match status" value="1"/>
</dbReference>
<sequence>MRRLAAAISMASVLAGCGGDGGGSSSGTPVATAPAPTPSPTASACSLQSRQQWADAELREWYLFPDTLPASLDASRYGDVQSYVDALTATAREQNKDRYFTYVTSIAEENAYFASGSSAGFGFRIAIDPASARLFVTEAFEGTAALEAGIDRGTEIVAIGQPGSPLRTVSALYASGGARAVSDALGGSRAGDTRVLDLRAPNGAGRQVTVTPRDYTLDAVSPRYGVTIIEDEGRRVGYVNLRTFISTAEQPLRDGFARLRAAGITDFIVDFRYNGGGLVSTAQVLGDLLGGNRQRSEVFSYTTFRREKSSENSTEYFTPQPQSVSPTRIAFIGTGATASASEKVINAMIPYLRANVALIGTDTYGKPVGQIARDRAACDDRLRVVAFASQNADRQGDYYNGLARFMPVTCQASDDLTYPLGDPREASVRQALGFLAGRSCTPIGGAAPSASAARVRDVGVQRTLLTPERPATFQRETPGAF</sequence>
<dbReference type="GO" id="GO:0030288">
    <property type="term" value="C:outer membrane-bounded periplasmic space"/>
    <property type="evidence" value="ECO:0007669"/>
    <property type="project" value="TreeGrafter"/>
</dbReference>
<dbReference type="Gene3D" id="2.30.42.10">
    <property type="match status" value="1"/>
</dbReference>
<dbReference type="InterPro" id="IPR005151">
    <property type="entry name" value="Tail-specific_protease"/>
</dbReference>
<dbReference type="SUPFAM" id="SSF52096">
    <property type="entry name" value="ClpP/crotonase"/>
    <property type="match status" value="1"/>
</dbReference>
<dbReference type="PANTHER" id="PTHR32060">
    <property type="entry name" value="TAIL-SPECIFIC PROTEASE"/>
    <property type="match status" value="1"/>
</dbReference>